<evidence type="ECO:0000256" key="2">
    <source>
        <dbReference type="ARBA" id="ARBA00022714"/>
    </source>
</evidence>
<keyword evidence="9" id="KW-1185">Reference proteome</keyword>
<dbReference type="CDD" id="cd08880">
    <property type="entry name" value="RHO_alpha_C_ahdA1c-like"/>
    <property type="match status" value="1"/>
</dbReference>
<dbReference type="InterPro" id="IPR015879">
    <property type="entry name" value="Ring_hydroxy_dOase_asu_C_dom"/>
</dbReference>
<dbReference type="InterPro" id="IPR001663">
    <property type="entry name" value="Rng_hydr_dOase-A"/>
</dbReference>
<name>A0A6J5DTU9_9BURK</name>
<evidence type="ECO:0000256" key="1">
    <source>
        <dbReference type="ARBA" id="ARBA00008751"/>
    </source>
</evidence>
<dbReference type="RefSeq" id="WP_175111182.1">
    <property type="nucleotide sequence ID" value="NZ_CADIKF010000016.1"/>
</dbReference>
<dbReference type="EC" id="1.14.12.15" evidence="8"/>
<reference evidence="8 9" key="1">
    <citation type="submission" date="2020-04" db="EMBL/GenBank/DDBJ databases">
        <authorList>
            <person name="De Canck E."/>
        </authorList>
    </citation>
    <scope>NUCLEOTIDE SEQUENCE [LARGE SCALE GENOMIC DNA]</scope>
    <source>
        <strain evidence="8 9">LMG 29739</strain>
    </source>
</reference>
<dbReference type="PRINTS" id="PR00090">
    <property type="entry name" value="RNGDIOXGNASE"/>
</dbReference>
<keyword evidence="2" id="KW-0001">2Fe-2S</keyword>
<dbReference type="GO" id="GO:0051537">
    <property type="term" value="F:2 iron, 2 sulfur cluster binding"/>
    <property type="evidence" value="ECO:0007669"/>
    <property type="project" value="UniProtKB-KW"/>
</dbReference>
<dbReference type="InterPro" id="IPR017941">
    <property type="entry name" value="Rieske_2Fe-2S"/>
</dbReference>
<dbReference type="SUPFAM" id="SSF50022">
    <property type="entry name" value="ISP domain"/>
    <property type="match status" value="1"/>
</dbReference>
<evidence type="ECO:0000256" key="6">
    <source>
        <dbReference type="ARBA" id="ARBA00023014"/>
    </source>
</evidence>
<dbReference type="InterPro" id="IPR036922">
    <property type="entry name" value="Rieske_2Fe-2S_sf"/>
</dbReference>
<dbReference type="Gene3D" id="3.90.380.10">
    <property type="entry name" value="Naphthalene 1,2-dioxygenase Alpha Subunit, Chain A, domain 1"/>
    <property type="match status" value="1"/>
</dbReference>
<dbReference type="Pfam" id="PF00355">
    <property type="entry name" value="Rieske"/>
    <property type="match status" value="1"/>
</dbReference>
<evidence type="ECO:0000256" key="3">
    <source>
        <dbReference type="ARBA" id="ARBA00022723"/>
    </source>
</evidence>
<dbReference type="Gene3D" id="2.102.10.10">
    <property type="entry name" value="Rieske [2Fe-2S] iron-sulphur domain"/>
    <property type="match status" value="1"/>
</dbReference>
<sequence>MTTSSVALPASRIVWPAEGMTRVPLRVFSDTHTYEREQDAVFRGPTWSFLCLDIEIPNAGDYVTTKIGHTSVIVVRHEDGGIRALVNKCVHKGSVLCYEAQGHRKRPNFVCPYHNWVYNFEGALTSVAFEKGVQGKGGMPDDFDKTQFRLTTLRVASIRGLVFGSFSDAAPPLEDYLGPTMVAHIERTLYGKLKILGRYSQVMHNNWKLYVENSRDNYHPSLLHAFFSTFKINRLSAEGGTLQDDASRHHITFTKRFTDAGDAVYDSGIIRAMRDDFGLKDPSLIDQWMEYPDQITNAIQSIFPGFVLHQIMNSIGVRQVVPLAVDRCELIWTVLGFEEDTPEQTLIRRKQSNLVGPAGFVSMEDGTIGAFVEKGIRGDLDDAAVIEMGGKGTGPMATRATETSVRGFWKFYRELMHV</sequence>
<dbReference type="GO" id="GO:0005506">
    <property type="term" value="F:iron ion binding"/>
    <property type="evidence" value="ECO:0007669"/>
    <property type="project" value="InterPro"/>
</dbReference>
<protein>
    <submittedName>
        <fullName evidence="8">Terephthalate 1,2-dioxygenase, terminal oxygenase component subunit alpha 1</fullName>
        <ecNumber evidence="8">1.14.12.15</ecNumber>
    </submittedName>
</protein>
<evidence type="ECO:0000313" key="8">
    <source>
        <dbReference type="EMBL" id="CAB3756462.1"/>
    </source>
</evidence>
<dbReference type="PANTHER" id="PTHR43756">
    <property type="entry name" value="CHOLINE MONOOXYGENASE, CHLOROPLASTIC"/>
    <property type="match status" value="1"/>
</dbReference>
<dbReference type="PANTHER" id="PTHR43756:SF1">
    <property type="entry name" value="3-PHENYLPROPIONATE_CINNAMIC ACID DIOXYGENASE SUBUNIT ALPHA"/>
    <property type="match status" value="1"/>
</dbReference>
<evidence type="ECO:0000256" key="5">
    <source>
        <dbReference type="ARBA" id="ARBA00023004"/>
    </source>
</evidence>
<proteinExistence type="inferred from homology"/>
<keyword evidence="8" id="KW-0223">Dioxygenase</keyword>
<feature type="domain" description="Rieske" evidence="7">
    <location>
        <begin position="47"/>
        <end position="164"/>
    </location>
</feature>
<dbReference type="Pfam" id="PF00848">
    <property type="entry name" value="Ring_hydroxyl_A"/>
    <property type="match status" value="1"/>
</dbReference>
<evidence type="ECO:0000256" key="4">
    <source>
        <dbReference type="ARBA" id="ARBA00023002"/>
    </source>
</evidence>
<evidence type="ECO:0000313" key="9">
    <source>
        <dbReference type="Proteomes" id="UP000494329"/>
    </source>
</evidence>
<keyword evidence="5" id="KW-0408">Iron</keyword>
<evidence type="ECO:0000259" key="7">
    <source>
        <dbReference type="PROSITE" id="PS51296"/>
    </source>
</evidence>
<comment type="similarity">
    <text evidence="1">Belongs to the bacterial ring-hydroxylating dioxygenase alpha subunit family.</text>
</comment>
<dbReference type="Proteomes" id="UP000494329">
    <property type="component" value="Unassembled WGS sequence"/>
</dbReference>
<dbReference type="PROSITE" id="PS51296">
    <property type="entry name" value="RIESKE"/>
    <property type="match status" value="1"/>
</dbReference>
<dbReference type="SUPFAM" id="SSF55961">
    <property type="entry name" value="Bet v1-like"/>
    <property type="match status" value="1"/>
</dbReference>
<accession>A0A6J5DTU9</accession>
<keyword evidence="6" id="KW-0411">Iron-sulfur</keyword>
<organism evidence="8 9">
    <name type="scientific">Paraburkholderia solisilvae</name>
    <dbReference type="NCBI Taxonomy" id="624376"/>
    <lineage>
        <taxon>Bacteria</taxon>
        <taxon>Pseudomonadati</taxon>
        <taxon>Pseudomonadota</taxon>
        <taxon>Betaproteobacteria</taxon>
        <taxon>Burkholderiales</taxon>
        <taxon>Burkholderiaceae</taxon>
        <taxon>Paraburkholderia</taxon>
    </lineage>
</organism>
<dbReference type="GO" id="GO:0018628">
    <property type="term" value="F:terephthalate 1,2-dioxygenase activity"/>
    <property type="evidence" value="ECO:0007669"/>
    <property type="project" value="UniProtKB-EC"/>
</dbReference>
<keyword evidence="4 8" id="KW-0560">Oxidoreductase</keyword>
<dbReference type="InterPro" id="IPR043264">
    <property type="entry name" value="AhdA1c-like_alpha_C"/>
</dbReference>
<gene>
    <name evidence="8" type="primary">tphA2I</name>
    <name evidence="8" type="ORF">LMG29739_02454</name>
</gene>
<dbReference type="AlphaFoldDB" id="A0A6J5DTU9"/>
<keyword evidence="3" id="KW-0479">Metal-binding</keyword>
<dbReference type="EMBL" id="CADIKF010000016">
    <property type="protein sequence ID" value="CAB3756462.1"/>
    <property type="molecule type" value="Genomic_DNA"/>
</dbReference>